<sequence>MTSPNFNPIVDAMAAKNANFGALAGIAGNAYNFGGKTITQHVSDAMTNGNLLGKPVLVTETGKIDFGIDELAKEMAKIKGGTDGKVNYLGALLFNAFNTNPSWNSFTLTDPEISSVCGGNCARKIGVNSANFFPQDESFYTRANTHSMGFTLEIANNNLETTLDGIKKAQARGITPVIRIGSGTDSGGFTNPKTYADFLKAIDADPSVSGLVYAIAGPNEPESEPWASPNCRTLESGLKNAKCNEIVDPEFHSLRPYPANPCDSSVRETTYMCSNQFVAKETFRVSPNSDCSTRADGSRICSYNFQSTVRTSVNLDDSFLPILGNTELVPNSQQKTGTLDLKQRVNDYVSWYLNGAPTLTEEEDRNPYYDTPSEQFIYNLVNLSGPIKKLMPWGIQAEKRIETIQEGFDSRNNNAGIRHDQIVGCKITALVTGDLPTPCYNTPALTLYAMRLTDWLSPTNSPFPFPSALYLRNGISIIKDLLPPLEEDFPNIQELIKAYKTWRDNVICSPTVFGFFTCSPKRISPWWSNLFQNIPFSSTEDRKGTAETQQPPGRIESGTGDESVIVDNITYTPANADNKEILYFPHIEEVAELSAFLQKTFTPRGESGNTNTKMDSESPTIGPGCAIVETRSNPGDDLHAENESEGTPISGTLSYNASFNCVFPSNNTGCITSCVDGGKTLDNCTQQCASSNTCTKDIYVGIPMGVQTPKIEEIWNRLVEGDFSVFKRFLPKFGADAPFEKLKDIPGVTTGIYTAEGGSGQGTLTAIAGDESQQRSGESAEIYFPHVGSLSEYFLKGIQAALRPKGFGESALSGQQSAAGTTQPGRCEAATSGSCSVGNLLSYFNNDQIKASNASQICNVESGGSEFALNDGCLSGKTYDFSVGLFQINLLAHRVVDPTTNEVLNCPSAFSSKDFETRTCIVGNQNLLDRCVDILQNAERNIQKAVEISSSGTNWNPWSAAGVCGLISGFTD</sequence>
<reference evidence="3 4" key="1">
    <citation type="journal article" date="2016" name="Nat. Commun.">
        <title>Thousands of microbial genomes shed light on interconnected biogeochemical processes in an aquifer system.</title>
        <authorList>
            <person name="Anantharaman K."/>
            <person name="Brown C.T."/>
            <person name="Hug L.A."/>
            <person name="Sharon I."/>
            <person name="Castelle C.J."/>
            <person name="Probst A.J."/>
            <person name="Thomas B.C."/>
            <person name="Singh A."/>
            <person name="Wilkins M.J."/>
            <person name="Karaoz U."/>
            <person name="Brodie E.L."/>
            <person name="Williams K.H."/>
            <person name="Hubbard S.S."/>
            <person name="Banfield J.F."/>
        </authorList>
    </citation>
    <scope>NUCLEOTIDE SEQUENCE [LARGE SCALE GENOMIC DNA]</scope>
</reference>
<evidence type="ECO:0000313" key="4">
    <source>
        <dbReference type="Proteomes" id="UP000178812"/>
    </source>
</evidence>
<feature type="region of interest" description="Disordered" evidence="1">
    <location>
        <begin position="602"/>
        <end position="621"/>
    </location>
</feature>
<accession>A0A1F7WRL7</accession>
<evidence type="ECO:0000256" key="1">
    <source>
        <dbReference type="SAM" id="MobiDB-lite"/>
    </source>
</evidence>
<protein>
    <recommendedName>
        <fullName evidence="2">Transglycosylase SLT domain-containing protein</fullName>
    </recommendedName>
</protein>
<feature type="region of interest" description="Disordered" evidence="1">
    <location>
        <begin position="538"/>
        <end position="560"/>
    </location>
</feature>
<dbReference type="InterPro" id="IPR043992">
    <property type="entry name" value="SLT_3"/>
</dbReference>
<name>A0A1F7WRL7_9BACT</name>
<dbReference type="Pfam" id="PF18896">
    <property type="entry name" value="SLT_3"/>
    <property type="match status" value="1"/>
</dbReference>
<gene>
    <name evidence="3" type="ORF">A2125_01260</name>
</gene>
<organism evidence="3 4">
    <name type="scientific">Candidatus Woesebacteria bacterium GWB1_43_5</name>
    <dbReference type="NCBI Taxonomy" id="1802474"/>
    <lineage>
        <taxon>Bacteria</taxon>
        <taxon>Candidatus Woeseibacteriota</taxon>
    </lineage>
</organism>
<dbReference type="EMBL" id="MGFM01000037">
    <property type="protein sequence ID" value="OGM05444.1"/>
    <property type="molecule type" value="Genomic_DNA"/>
</dbReference>
<evidence type="ECO:0000259" key="2">
    <source>
        <dbReference type="Pfam" id="PF18896"/>
    </source>
</evidence>
<dbReference type="AlphaFoldDB" id="A0A1F7WRL7"/>
<comment type="caution">
    <text evidence="3">The sequence shown here is derived from an EMBL/GenBank/DDBJ whole genome shotgun (WGS) entry which is preliminary data.</text>
</comment>
<proteinExistence type="predicted"/>
<evidence type="ECO:0000313" key="3">
    <source>
        <dbReference type="EMBL" id="OGM05444.1"/>
    </source>
</evidence>
<feature type="domain" description="Transglycosylase SLT" evidence="2">
    <location>
        <begin position="857"/>
        <end position="959"/>
    </location>
</feature>
<dbReference type="Proteomes" id="UP000178812">
    <property type="component" value="Unassembled WGS sequence"/>
</dbReference>
<feature type="compositionally biased region" description="Polar residues" evidence="1">
    <location>
        <begin position="602"/>
        <end position="619"/>
    </location>
</feature>